<reference evidence="3" key="1">
    <citation type="journal article" date="2013" name="Genome Biol. Evol.">
        <title>The genome sequence of Streptomyces lividans 66 reveals a novel tRNA-dependent peptide biosynthetic system within a metal-related genomic island.</title>
        <authorList>
            <person name="Cruz-Morales P."/>
            <person name="Vijgenboom E."/>
            <person name="Iruegas-Bocardo F."/>
            <person name="Girard G."/>
            <person name="Yanez-Guerra L.A."/>
            <person name="Ramos-Aboites H.E."/>
            <person name="Pernodet J.L."/>
            <person name="Anne J."/>
            <person name="van Wezel G.P."/>
            <person name="Barona-Gomez F."/>
        </authorList>
    </citation>
    <scope>NUCLEOTIDE SEQUENCE [LARGE SCALE GENOMIC DNA]</scope>
    <source>
        <strain evidence="3">1326</strain>
    </source>
</reference>
<accession>A0A7U9DSD0</accession>
<dbReference type="Proteomes" id="UP000014062">
    <property type="component" value="Chromosome"/>
</dbReference>
<evidence type="ECO:0000256" key="1">
    <source>
        <dbReference type="SAM" id="MobiDB-lite"/>
    </source>
</evidence>
<name>A0A7U9DSD0_STRLI</name>
<dbReference type="EMBL" id="CM001889">
    <property type="protein sequence ID" value="EOY47495.1"/>
    <property type="molecule type" value="Genomic_DNA"/>
</dbReference>
<evidence type="ECO:0000313" key="2">
    <source>
        <dbReference type="EMBL" id="EOY47495.1"/>
    </source>
</evidence>
<dbReference type="AlphaFoldDB" id="A0A7U9DSD0"/>
<protein>
    <submittedName>
        <fullName evidence="2">Uncharacterized protein</fullName>
    </submittedName>
</protein>
<evidence type="ECO:0000313" key="3">
    <source>
        <dbReference type="Proteomes" id="UP000014062"/>
    </source>
</evidence>
<feature type="region of interest" description="Disordered" evidence="1">
    <location>
        <begin position="1"/>
        <end position="31"/>
    </location>
</feature>
<proteinExistence type="predicted"/>
<organism evidence="2 3">
    <name type="scientific">Streptomyces lividans 1326</name>
    <dbReference type="NCBI Taxonomy" id="1200984"/>
    <lineage>
        <taxon>Bacteria</taxon>
        <taxon>Bacillati</taxon>
        <taxon>Actinomycetota</taxon>
        <taxon>Actinomycetes</taxon>
        <taxon>Kitasatosporales</taxon>
        <taxon>Streptomycetaceae</taxon>
        <taxon>Streptomyces</taxon>
    </lineage>
</organism>
<sequence>MDEAGEDVGEKVHDRAAPCAVQVRDPPGPAGTTRDMCVNYGLQPVACTP</sequence>
<gene>
    <name evidence="2" type="ORF">SLI_2780</name>
</gene>